<accession>A0ABW5LGB2</accession>
<dbReference type="GO" id="GO:0008909">
    <property type="term" value="F:isochorismate synthase activity"/>
    <property type="evidence" value="ECO:0007669"/>
    <property type="project" value="UniProtKB-EC"/>
</dbReference>
<dbReference type="PANTHER" id="PTHR42839:SF2">
    <property type="entry name" value="ISOCHORISMATE SYNTHASE ENTC"/>
    <property type="match status" value="1"/>
</dbReference>
<evidence type="ECO:0000259" key="6">
    <source>
        <dbReference type="Pfam" id="PF00425"/>
    </source>
</evidence>
<comment type="catalytic activity">
    <reaction evidence="1">
        <text>chorismate = isochorismate</text>
        <dbReference type="Rhea" id="RHEA:18985"/>
        <dbReference type="ChEBI" id="CHEBI:29748"/>
        <dbReference type="ChEBI" id="CHEBI:29780"/>
        <dbReference type="EC" id="5.4.4.2"/>
    </reaction>
</comment>
<dbReference type="PANTHER" id="PTHR42839">
    <property type="entry name" value="ISOCHORISMATE SYNTHASE ENTC"/>
    <property type="match status" value="1"/>
</dbReference>
<evidence type="ECO:0000256" key="2">
    <source>
        <dbReference type="ARBA" id="ARBA00005297"/>
    </source>
</evidence>
<evidence type="ECO:0000256" key="3">
    <source>
        <dbReference type="ARBA" id="ARBA00012824"/>
    </source>
</evidence>
<dbReference type="InterPro" id="IPR005801">
    <property type="entry name" value="ADC_synthase"/>
</dbReference>
<gene>
    <name evidence="7" type="ORF">ACFSR1_07610</name>
</gene>
<evidence type="ECO:0000313" key="7">
    <source>
        <dbReference type="EMBL" id="MFD2562537.1"/>
    </source>
</evidence>
<dbReference type="EC" id="5.4.4.2" evidence="3"/>
<name>A0ABW5LGB2_9FLAO</name>
<evidence type="ECO:0000256" key="5">
    <source>
        <dbReference type="ARBA" id="ARBA00041564"/>
    </source>
</evidence>
<dbReference type="InterPro" id="IPR004561">
    <property type="entry name" value="IsoChor_synthase"/>
</dbReference>
<reference evidence="8" key="1">
    <citation type="journal article" date="2019" name="Int. J. Syst. Evol. Microbiol.">
        <title>The Global Catalogue of Microorganisms (GCM) 10K type strain sequencing project: providing services to taxonomists for standard genome sequencing and annotation.</title>
        <authorList>
            <consortium name="The Broad Institute Genomics Platform"/>
            <consortium name="The Broad Institute Genome Sequencing Center for Infectious Disease"/>
            <person name="Wu L."/>
            <person name="Ma J."/>
        </authorList>
    </citation>
    <scope>NUCLEOTIDE SEQUENCE [LARGE SCALE GENOMIC DNA]</scope>
    <source>
        <strain evidence="8">KCTC 52274</strain>
    </source>
</reference>
<protein>
    <recommendedName>
        <fullName evidence="3">isochorismate synthase</fullName>
        <ecNumber evidence="3">5.4.4.2</ecNumber>
    </recommendedName>
    <alternativeName>
        <fullName evidence="5">Isochorismate mutase</fullName>
    </alternativeName>
</protein>
<comment type="similarity">
    <text evidence="2">Belongs to the isochorismate synthase family.</text>
</comment>
<dbReference type="NCBIfam" id="TIGR00543">
    <property type="entry name" value="isochor_syn"/>
    <property type="match status" value="1"/>
</dbReference>
<dbReference type="Proteomes" id="UP001597319">
    <property type="component" value="Unassembled WGS sequence"/>
</dbReference>
<evidence type="ECO:0000256" key="1">
    <source>
        <dbReference type="ARBA" id="ARBA00000799"/>
    </source>
</evidence>
<evidence type="ECO:0000256" key="4">
    <source>
        <dbReference type="ARBA" id="ARBA00023235"/>
    </source>
</evidence>
<sequence length="359" mass="41157">MDISSLYMKIQSQWDRELPFVIYRKSGEKELHSFLQNNNELYKVDSYDTTGFVFAPFDNRDDTILISAENSEYYRSVISETEFEVQHNKQSISIDIDDNEKEAHLKLVRKGIEAITQGSFKKVVLSRKEEMHFSDITPLVVFQKLIDSYPNAFVYCWYHPAIGIWLGATPETLVTIKGDQFFTMSLAGTQPHVDSLEVKWGAKEIEEQAIVTDYVMNRLSSKVDSLEKSGTYTHKAGTLLHLRTDIKGTLIPNNSNIEDIIKTLHPTPAVCGLPKEEALSFIMKNELYDRKYYTGFLGELNIVKNGHRESNLFVNLRCMEFVSKKALIYAGGGITKDSIPENEWEETVRKTETMKKVLH</sequence>
<feature type="domain" description="Chorismate-utilising enzyme C-terminal" evidence="6">
    <location>
        <begin position="101"/>
        <end position="350"/>
    </location>
</feature>
<evidence type="ECO:0000313" key="8">
    <source>
        <dbReference type="Proteomes" id="UP001597319"/>
    </source>
</evidence>
<comment type="caution">
    <text evidence="7">The sequence shown here is derived from an EMBL/GenBank/DDBJ whole genome shotgun (WGS) entry which is preliminary data.</text>
</comment>
<dbReference type="EMBL" id="JBHULE010000008">
    <property type="protein sequence ID" value="MFD2562537.1"/>
    <property type="molecule type" value="Genomic_DNA"/>
</dbReference>
<dbReference type="InterPro" id="IPR015890">
    <property type="entry name" value="Chorismate_C"/>
</dbReference>
<dbReference type="Gene3D" id="3.60.120.10">
    <property type="entry name" value="Anthranilate synthase"/>
    <property type="match status" value="1"/>
</dbReference>
<dbReference type="Pfam" id="PF00425">
    <property type="entry name" value="Chorismate_bind"/>
    <property type="match status" value="1"/>
</dbReference>
<keyword evidence="4 7" id="KW-0413">Isomerase</keyword>
<dbReference type="SUPFAM" id="SSF56322">
    <property type="entry name" value="ADC synthase"/>
    <property type="match status" value="1"/>
</dbReference>
<organism evidence="7 8">
    <name type="scientific">Aquimarina rubra</name>
    <dbReference type="NCBI Taxonomy" id="1920033"/>
    <lineage>
        <taxon>Bacteria</taxon>
        <taxon>Pseudomonadati</taxon>
        <taxon>Bacteroidota</taxon>
        <taxon>Flavobacteriia</taxon>
        <taxon>Flavobacteriales</taxon>
        <taxon>Flavobacteriaceae</taxon>
        <taxon>Aquimarina</taxon>
    </lineage>
</organism>
<dbReference type="RefSeq" id="WP_378291212.1">
    <property type="nucleotide sequence ID" value="NZ_JBHULE010000008.1"/>
</dbReference>
<keyword evidence="8" id="KW-1185">Reference proteome</keyword>
<proteinExistence type="inferred from homology"/>